<sequence length="95" mass="10924">MQLSEDALTNHEVTICLNGGAVLGPFNATWSKEDSGDVRALSREFDEYLKGENQARFKYHLHDTYTNAVHTLILRFENVTAIYDHVKLRDQNNKQ</sequence>
<proteinExistence type="predicted"/>
<keyword evidence="2" id="KW-1185">Reference proteome</keyword>
<evidence type="ECO:0000313" key="2">
    <source>
        <dbReference type="Proteomes" id="UP001163739"/>
    </source>
</evidence>
<dbReference type="EMBL" id="CP100390">
    <property type="protein sequence ID" value="UZE96774.1"/>
    <property type="molecule type" value="Genomic_DNA"/>
</dbReference>
<dbReference type="Proteomes" id="UP001163739">
    <property type="component" value="Chromosome"/>
</dbReference>
<organism evidence="1 2">
    <name type="scientific">Alkalimarinus alittae</name>
    <dbReference type="NCBI Taxonomy" id="2961619"/>
    <lineage>
        <taxon>Bacteria</taxon>
        <taxon>Pseudomonadati</taxon>
        <taxon>Pseudomonadota</taxon>
        <taxon>Gammaproteobacteria</taxon>
        <taxon>Alteromonadales</taxon>
        <taxon>Alteromonadaceae</taxon>
        <taxon>Alkalimarinus</taxon>
    </lineage>
</organism>
<reference evidence="1" key="1">
    <citation type="submission" date="2022-06" db="EMBL/GenBank/DDBJ databases">
        <title>Alkalimarinus sp. nov., isolated from gut of a Alitta virens.</title>
        <authorList>
            <person name="Yang A.I."/>
            <person name="Shin N.-R."/>
        </authorList>
    </citation>
    <scope>NUCLEOTIDE SEQUENCE</scope>
    <source>
        <strain evidence="1">A2M4</strain>
    </source>
</reference>
<name>A0ABY6N432_9ALTE</name>
<dbReference type="RefSeq" id="WP_265048259.1">
    <property type="nucleotide sequence ID" value="NZ_CP100390.1"/>
</dbReference>
<gene>
    <name evidence="1" type="ORF">NKI27_03210</name>
</gene>
<accession>A0ABY6N432</accession>
<evidence type="ECO:0000313" key="1">
    <source>
        <dbReference type="EMBL" id="UZE96774.1"/>
    </source>
</evidence>
<protein>
    <submittedName>
        <fullName evidence="1">Uncharacterized protein</fullName>
    </submittedName>
</protein>